<dbReference type="EMBL" id="CP041616">
    <property type="protein sequence ID" value="QDO89686.1"/>
    <property type="molecule type" value="Genomic_DNA"/>
</dbReference>
<dbReference type="Proteomes" id="UP000315395">
    <property type="component" value="Chromosome"/>
</dbReference>
<dbReference type="Pfam" id="PF10006">
    <property type="entry name" value="DUF2249"/>
    <property type="match status" value="1"/>
</dbReference>
<proteinExistence type="predicted"/>
<dbReference type="RefSeq" id="WP_143784407.1">
    <property type="nucleotide sequence ID" value="NZ_CP041616.1"/>
</dbReference>
<dbReference type="KEGG" id="orz:FNH13_16205"/>
<sequence>MSQDRELDVRELIPRDRHTQIFETYSALEPETAFVLVNDHDPKPLYYQFQAEHTGEFTWEYLEEGPEVWRVRIGRTAA</sequence>
<dbReference type="InterPro" id="IPR018720">
    <property type="entry name" value="DUF2249"/>
</dbReference>
<accession>A0A516GDT7</accession>
<reference evidence="2 3" key="1">
    <citation type="submission" date="2019-07" db="EMBL/GenBank/DDBJ databases">
        <title>complete genome sequencing of Ornithinimicrobium sp. H23M54.</title>
        <authorList>
            <person name="Bae J.-W."/>
            <person name="Lee S.-Y."/>
        </authorList>
    </citation>
    <scope>NUCLEOTIDE SEQUENCE [LARGE SCALE GENOMIC DNA]</scope>
    <source>
        <strain evidence="2 3">H23M54</strain>
    </source>
</reference>
<name>A0A516GDT7_9MICO</name>
<dbReference type="AlphaFoldDB" id="A0A516GDT7"/>
<organism evidence="2 3">
    <name type="scientific">Ornithinimicrobium ciconiae</name>
    <dbReference type="NCBI Taxonomy" id="2594265"/>
    <lineage>
        <taxon>Bacteria</taxon>
        <taxon>Bacillati</taxon>
        <taxon>Actinomycetota</taxon>
        <taxon>Actinomycetes</taxon>
        <taxon>Micrococcales</taxon>
        <taxon>Ornithinimicrobiaceae</taxon>
        <taxon>Ornithinimicrobium</taxon>
    </lineage>
</organism>
<feature type="domain" description="DUF2249" evidence="1">
    <location>
        <begin position="6"/>
        <end position="75"/>
    </location>
</feature>
<evidence type="ECO:0000259" key="1">
    <source>
        <dbReference type="Pfam" id="PF10006"/>
    </source>
</evidence>
<dbReference type="OrthoDB" id="8451629at2"/>
<evidence type="ECO:0000313" key="2">
    <source>
        <dbReference type="EMBL" id="QDO89686.1"/>
    </source>
</evidence>
<keyword evidence="3" id="KW-1185">Reference proteome</keyword>
<protein>
    <submittedName>
        <fullName evidence="2">DUF2249 domain-containing protein</fullName>
    </submittedName>
</protein>
<gene>
    <name evidence="2" type="ORF">FNH13_16205</name>
</gene>
<evidence type="ECO:0000313" key="3">
    <source>
        <dbReference type="Proteomes" id="UP000315395"/>
    </source>
</evidence>